<dbReference type="InterPro" id="IPR025938">
    <property type="entry name" value="RRXRR_dom"/>
</dbReference>
<evidence type="ECO:0000313" key="3">
    <source>
        <dbReference type="EMBL" id="USR89563.1"/>
    </source>
</evidence>
<dbReference type="RefSeq" id="WP_252660308.1">
    <property type="nucleotide sequence ID" value="NZ_CP098611.1"/>
</dbReference>
<dbReference type="EMBL" id="CP098611">
    <property type="protein sequence ID" value="USR89563.1"/>
    <property type="molecule type" value="Genomic_DNA"/>
</dbReference>
<evidence type="ECO:0000313" key="4">
    <source>
        <dbReference type="Proteomes" id="UP001056708"/>
    </source>
</evidence>
<keyword evidence="4" id="KW-1185">Reference proteome</keyword>
<accession>A0ABY5AK55</accession>
<dbReference type="Pfam" id="PF14239">
    <property type="entry name" value="RRXRR"/>
    <property type="match status" value="1"/>
</dbReference>
<gene>
    <name evidence="3" type="ORF">NEA10_11785</name>
</gene>
<feature type="domain" description="RRXRR" evidence="2">
    <location>
        <begin position="4"/>
        <end position="181"/>
    </location>
</feature>
<protein>
    <submittedName>
        <fullName evidence="3">RRXRR domain-containing protein</fullName>
    </submittedName>
</protein>
<organism evidence="3 4">
    <name type="scientific">Phormidium yuhuli AB48</name>
    <dbReference type="NCBI Taxonomy" id="2940671"/>
    <lineage>
        <taxon>Bacteria</taxon>
        <taxon>Bacillati</taxon>
        <taxon>Cyanobacteriota</taxon>
        <taxon>Cyanophyceae</taxon>
        <taxon>Oscillatoriophycideae</taxon>
        <taxon>Oscillatoriales</taxon>
        <taxon>Oscillatoriaceae</taxon>
        <taxon>Phormidium</taxon>
        <taxon>Phormidium yuhuli</taxon>
    </lineage>
</organism>
<feature type="region of interest" description="Disordered" evidence="1">
    <location>
        <begin position="99"/>
        <end position="121"/>
    </location>
</feature>
<feature type="compositionally biased region" description="Basic residues" evidence="1">
    <location>
        <begin position="99"/>
        <end position="109"/>
    </location>
</feature>
<dbReference type="Proteomes" id="UP001056708">
    <property type="component" value="Chromosome"/>
</dbReference>
<proteinExistence type="predicted"/>
<name>A0ABY5AK55_9CYAN</name>
<reference evidence="3" key="1">
    <citation type="submission" date="2022-06" db="EMBL/GenBank/DDBJ databases">
        <title>Genome sequence of Phormidium yuhuli AB48 isolated from an industrial photobioreactor environment.</title>
        <authorList>
            <person name="Qiu Y."/>
            <person name="Noonan A.J.C."/>
            <person name="Dofher K."/>
            <person name="Koch M."/>
            <person name="Kieft B."/>
            <person name="Lin X."/>
            <person name="Ziels R.M."/>
            <person name="Hallam S.J."/>
        </authorList>
    </citation>
    <scope>NUCLEOTIDE SEQUENCE</scope>
    <source>
        <strain evidence="3">AB48</strain>
    </source>
</reference>
<evidence type="ECO:0000256" key="1">
    <source>
        <dbReference type="SAM" id="MobiDB-lite"/>
    </source>
</evidence>
<evidence type="ECO:0000259" key="2">
    <source>
        <dbReference type="Pfam" id="PF14239"/>
    </source>
</evidence>
<sequence length="388" mass="44032">MQRIPVQNPDGTPAMPTKRCRAQRWVEQGRATWVKTNLRLKAVRLKAEPSGRNTQPIVVGVDPGKLYSGIAVQSAKATLFQSHLELPYLRVRERMDNRRRLRRSRRSRRINRERPFQLRNHRQKRFNNRRQKKVAPSIRANRDLEFRVVRELSRLFPIAAIGYEKVRADVDLTSGRKGAKSGKGFSPVMVGQAYALEHMEQIAPVYTRYGWQRDGNGTAQVRSMLGLRKSQDKARPIPQTHAVDGLALACGYFVQYRPFYRQRSQGCLVFGQVKLTSAPFVVIKRPPISRRQLHLMVPKKKGVRRKYGGTVTRHGFRKGDLVRAEKAGRVSVGYVSGDTARQVSVSGPTWKRIGQFSAGKVKLLYRATGILVSCPQRWSVSGALNPTA</sequence>